<dbReference type="EMBL" id="CM001224">
    <property type="protein sequence ID" value="KEH18602.1"/>
    <property type="molecule type" value="Genomic_DNA"/>
</dbReference>
<evidence type="ECO:0000313" key="3">
    <source>
        <dbReference type="Proteomes" id="UP000002051"/>
    </source>
</evidence>
<reference evidence="2" key="3">
    <citation type="submission" date="2015-04" db="UniProtKB">
        <authorList>
            <consortium name="EnsemblPlants"/>
        </authorList>
    </citation>
    <scope>IDENTIFICATION</scope>
    <source>
        <strain evidence="2">cv. Jemalong A17</strain>
    </source>
</reference>
<name>A0A072TMF3_MEDTR</name>
<dbReference type="Proteomes" id="UP000002051">
    <property type="component" value="Chromosome 8"/>
</dbReference>
<protein>
    <submittedName>
        <fullName evidence="1 2">Uncharacterized protein</fullName>
    </submittedName>
</protein>
<dbReference type="PaxDb" id="3880-AET01979"/>
<evidence type="ECO:0000313" key="2">
    <source>
        <dbReference type="EnsemblPlants" id="KEH18602"/>
    </source>
</evidence>
<accession>A0A072TMF3</accession>
<dbReference type="AlphaFoldDB" id="A0A072TMF3"/>
<reference evidence="1 3" key="1">
    <citation type="journal article" date="2011" name="Nature">
        <title>The Medicago genome provides insight into the evolution of rhizobial symbioses.</title>
        <authorList>
            <person name="Young N.D."/>
            <person name="Debelle F."/>
            <person name="Oldroyd G.E."/>
            <person name="Geurts R."/>
            <person name="Cannon S.B."/>
            <person name="Udvardi M.K."/>
            <person name="Benedito V.A."/>
            <person name="Mayer K.F."/>
            <person name="Gouzy J."/>
            <person name="Schoof H."/>
            <person name="Van de Peer Y."/>
            <person name="Proost S."/>
            <person name="Cook D.R."/>
            <person name="Meyers B.C."/>
            <person name="Spannagl M."/>
            <person name="Cheung F."/>
            <person name="De Mita S."/>
            <person name="Krishnakumar V."/>
            <person name="Gundlach H."/>
            <person name="Zhou S."/>
            <person name="Mudge J."/>
            <person name="Bharti A.K."/>
            <person name="Murray J.D."/>
            <person name="Naoumkina M.A."/>
            <person name="Rosen B."/>
            <person name="Silverstein K.A."/>
            <person name="Tang H."/>
            <person name="Rombauts S."/>
            <person name="Zhao P.X."/>
            <person name="Zhou P."/>
            <person name="Barbe V."/>
            <person name="Bardou P."/>
            <person name="Bechner M."/>
            <person name="Bellec A."/>
            <person name="Berger A."/>
            <person name="Berges H."/>
            <person name="Bidwell S."/>
            <person name="Bisseling T."/>
            <person name="Choisne N."/>
            <person name="Couloux A."/>
            <person name="Denny R."/>
            <person name="Deshpande S."/>
            <person name="Dai X."/>
            <person name="Doyle J.J."/>
            <person name="Dudez A.M."/>
            <person name="Farmer A.D."/>
            <person name="Fouteau S."/>
            <person name="Franken C."/>
            <person name="Gibelin C."/>
            <person name="Gish J."/>
            <person name="Goldstein S."/>
            <person name="Gonzalez A.J."/>
            <person name="Green P.J."/>
            <person name="Hallab A."/>
            <person name="Hartog M."/>
            <person name="Hua A."/>
            <person name="Humphray S.J."/>
            <person name="Jeong D.H."/>
            <person name="Jing Y."/>
            <person name="Jocker A."/>
            <person name="Kenton S.M."/>
            <person name="Kim D.J."/>
            <person name="Klee K."/>
            <person name="Lai H."/>
            <person name="Lang C."/>
            <person name="Lin S."/>
            <person name="Macmil S.L."/>
            <person name="Magdelenat G."/>
            <person name="Matthews L."/>
            <person name="McCorrison J."/>
            <person name="Monaghan E.L."/>
            <person name="Mun J.H."/>
            <person name="Najar F.Z."/>
            <person name="Nicholson C."/>
            <person name="Noirot C."/>
            <person name="O'Bleness M."/>
            <person name="Paule C.R."/>
            <person name="Poulain J."/>
            <person name="Prion F."/>
            <person name="Qin B."/>
            <person name="Qu C."/>
            <person name="Retzel E.F."/>
            <person name="Riddle C."/>
            <person name="Sallet E."/>
            <person name="Samain S."/>
            <person name="Samson N."/>
            <person name="Sanders I."/>
            <person name="Saurat O."/>
            <person name="Scarpelli C."/>
            <person name="Schiex T."/>
            <person name="Segurens B."/>
            <person name="Severin A.J."/>
            <person name="Sherrier D.J."/>
            <person name="Shi R."/>
            <person name="Sims S."/>
            <person name="Singer S.R."/>
            <person name="Sinharoy S."/>
            <person name="Sterck L."/>
            <person name="Viollet A."/>
            <person name="Wang B.B."/>
            <person name="Wang K."/>
            <person name="Wang M."/>
            <person name="Wang X."/>
            <person name="Warfsmann J."/>
            <person name="Weissenbach J."/>
            <person name="White D.D."/>
            <person name="White J.D."/>
            <person name="Wiley G.B."/>
            <person name="Wincker P."/>
            <person name="Xing Y."/>
            <person name="Yang L."/>
            <person name="Yao Z."/>
            <person name="Ying F."/>
            <person name="Zhai J."/>
            <person name="Zhou L."/>
            <person name="Zuber A."/>
            <person name="Denarie J."/>
            <person name="Dixon R.A."/>
            <person name="May G.D."/>
            <person name="Schwartz D.C."/>
            <person name="Rogers J."/>
            <person name="Quetier F."/>
            <person name="Town C.D."/>
            <person name="Roe B.A."/>
        </authorList>
    </citation>
    <scope>NUCLEOTIDE SEQUENCE [LARGE SCALE GENOMIC DNA]</scope>
    <source>
        <strain evidence="1">A17</strain>
        <strain evidence="2 3">cv. Jemalong A17</strain>
    </source>
</reference>
<gene>
    <name evidence="1" type="ordered locus">MTR_8g026813</name>
</gene>
<proteinExistence type="predicted"/>
<dbReference type="eggNOG" id="KOG3105">
    <property type="taxonomic scope" value="Eukaryota"/>
</dbReference>
<dbReference type="HOGENOM" id="CLU_2310287_0_0_1"/>
<keyword evidence="3" id="KW-1185">Reference proteome</keyword>
<organism evidence="1 3">
    <name type="scientific">Medicago truncatula</name>
    <name type="common">Barrel medic</name>
    <name type="synonym">Medicago tribuloides</name>
    <dbReference type="NCBI Taxonomy" id="3880"/>
    <lineage>
        <taxon>Eukaryota</taxon>
        <taxon>Viridiplantae</taxon>
        <taxon>Streptophyta</taxon>
        <taxon>Embryophyta</taxon>
        <taxon>Tracheophyta</taxon>
        <taxon>Spermatophyta</taxon>
        <taxon>Magnoliopsida</taxon>
        <taxon>eudicotyledons</taxon>
        <taxon>Gunneridae</taxon>
        <taxon>Pentapetalae</taxon>
        <taxon>rosids</taxon>
        <taxon>fabids</taxon>
        <taxon>Fabales</taxon>
        <taxon>Fabaceae</taxon>
        <taxon>Papilionoideae</taxon>
        <taxon>50 kb inversion clade</taxon>
        <taxon>NPAAA clade</taxon>
        <taxon>Hologalegina</taxon>
        <taxon>IRL clade</taxon>
        <taxon>Trifolieae</taxon>
        <taxon>Medicago</taxon>
    </lineage>
</organism>
<reference evidence="1 3" key="2">
    <citation type="journal article" date="2014" name="BMC Genomics">
        <title>An improved genome release (version Mt4.0) for the model legume Medicago truncatula.</title>
        <authorList>
            <person name="Tang H."/>
            <person name="Krishnakumar V."/>
            <person name="Bidwell S."/>
            <person name="Rosen B."/>
            <person name="Chan A."/>
            <person name="Zhou S."/>
            <person name="Gentzbittel L."/>
            <person name="Childs K.L."/>
            <person name="Yandell M."/>
            <person name="Gundlach H."/>
            <person name="Mayer K.F."/>
            <person name="Schwartz D.C."/>
            <person name="Town C.D."/>
        </authorList>
    </citation>
    <scope>GENOME REANNOTATION</scope>
    <source>
        <strain evidence="1">A17</strain>
        <strain evidence="2 3">cv. Jemalong A17</strain>
    </source>
</reference>
<dbReference type="EnsemblPlants" id="KEH18602">
    <property type="protein sequence ID" value="KEH18602"/>
    <property type="gene ID" value="MTR_8g026813"/>
</dbReference>
<evidence type="ECO:0000313" key="1">
    <source>
        <dbReference type="EMBL" id="KEH18602.1"/>
    </source>
</evidence>
<sequence length="100" mass="12229">MFKAVKSIEIWCKYRPLPLSYSDVYHSTEKMKERERERESFILQKKGRRWRGSTYYGQHLPLWIKHGNRLTLMEPNKQFQFYILLFLNHSVGDVSQIYEQ</sequence>